<dbReference type="GO" id="GO:0000146">
    <property type="term" value="F:microfilament motor activity"/>
    <property type="evidence" value="ECO:0007669"/>
    <property type="project" value="TreeGrafter"/>
</dbReference>
<evidence type="ECO:0000256" key="2">
    <source>
        <dbReference type="ARBA" id="ARBA00022443"/>
    </source>
</evidence>
<accession>A0AAD5L5H5</accession>
<comment type="caution">
    <text evidence="12">The sequence shown here is derived from an EMBL/GenBank/DDBJ whole genome shotgun (WGS) entry which is preliminary data.</text>
</comment>
<evidence type="ECO:0000313" key="13">
    <source>
        <dbReference type="Proteomes" id="UP000820818"/>
    </source>
</evidence>
<dbReference type="InterPro" id="IPR001452">
    <property type="entry name" value="SH3_domain"/>
</dbReference>
<evidence type="ECO:0000256" key="4">
    <source>
        <dbReference type="ARBA" id="ARBA00022840"/>
    </source>
</evidence>
<dbReference type="PROSITE" id="PS51456">
    <property type="entry name" value="MYOSIN_MOTOR"/>
    <property type="match status" value="1"/>
</dbReference>
<dbReference type="SMART" id="SM00242">
    <property type="entry name" value="MYSc"/>
    <property type="match status" value="1"/>
</dbReference>
<dbReference type="CDD" id="cd01378">
    <property type="entry name" value="MYSc_Myo1"/>
    <property type="match status" value="1"/>
</dbReference>
<keyword evidence="3 8" id="KW-0547">Nucleotide-binding</keyword>
<dbReference type="InterPro" id="IPR036028">
    <property type="entry name" value="SH3-like_dom_sf"/>
</dbReference>
<dbReference type="InterPro" id="IPR027417">
    <property type="entry name" value="P-loop_NTPase"/>
</dbReference>
<evidence type="ECO:0000256" key="9">
    <source>
        <dbReference type="SAM" id="MobiDB-lite"/>
    </source>
</evidence>
<dbReference type="GO" id="GO:0009888">
    <property type="term" value="P:tissue development"/>
    <property type="evidence" value="ECO:0007669"/>
    <property type="project" value="UniProtKB-ARBA"/>
</dbReference>
<feature type="binding site" evidence="8">
    <location>
        <begin position="203"/>
        <end position="210"/>
    </location>
    <ligand>
        <name>ATP</name>
        <dbReference type="ChEBI" id="CHEBI:30616"/>
    </ligand>
</feature>
<feature type="compositionally biased region" description="Polar residues" evidence="9">
    <location>
        <begin position="1147"/>
        <end position="1157"/>
    </location>
</feature>
<dbReference type="SUPFAM" id="SSF52540">
    <property type="entry name" value="P-loop containing nucleoside triphosphate hydrolases"/>
    <property type="match status" value="1"/>
</dbReference>
<dbReference type="Gene3D" id="1.20.58.530">
    <property type="match status" value="1"/>
</dbReference>
<dbReference type="InterPro" id="IPR036961">
    <property type="entry name" value="Kinesin_motor_dom_sf"/>
</dbReference>
<feature type="compositionally biased region" description="Low complexity" evidence="9">
    <location>
        <begin position="1129"/>
        <end position="1145"/>
    </location>
</feature>
<dbReference type="GO" id="GO:0005902">
    <property type="term" value="C:microvillus"/>
    <property type="evidence" value="ECO:0007669"/>
    <property type="project" value="TreeGrafter"/>
</dbReference>
<feature type="domain" description="TH1" evidence="11">
    <location>
        <begin position="784"/>
        <end position="975"/>
    </location>
</feature>
<keyword evidence="7 8" id="KW-0009">Actin-binding</keyword>
<feature type="compositionally biased region" description="Polar residues" evidence="9">
    <location>
        <begin position="1003"/>
        <end position="1040"/>
    </location>
</feature>
<dbReference type="Gene3D" id="2.30.30.40">
    <property type="entry name" value="SH3 Domains"/>
    <property type="match status" value="1"/>
</dbReference>
<feature type="region of interest" description="Disordered" evidence="9">
    <location>
        <begin position="1"/>
        <end position="58"/>
    </location>
</feature>
<evidence type="ECO:0000313" key="12">
    <source>
        <dbReference type="EMBL" id="KAI9555635.1"/>
    </source>
</evidence>
<dbReference type="Proteomes" id="UP000820818">
    <property type="component" value="Linkage Group LG7"/>
</dbReference>
<dbReference type="GO" id="GO:0005886">
    <property type="term" value="C:plasma membrane"/>
    <property type="evidence" value="ECO:0007669"/>
    <property type="project" value="TreeGrafter"/>
</dbReference>
<evidence type="ECO:0000256" key="3">
    <source>
        <dbReference type="ARBA" id="ARBA00022741"/>
    </source>
</evidence>
<dbReference type="Gene3D" id="1.10.10.820">
    <property type="match status" value="1"/>
</dbReference>
<evidence type="ECO:0000256" key="1">
    <source>
        <dbReference type="ARBA" id="ARBA00008314"/>
    </source>
</evidence>
<feature type="region of interest" description="Disordered" evidence="9">
    <location>
        <begin position="1003"/>
        <end position="1061"/>
    </location>
</feature>
<feature type="region of interest" description="Disordered" evidence="9">
    <location>
        <begin position="1078"/>
        <end position="1211"/>
    </location>
</feature>
<dbReference type="GO" id="GO:0048731">
    <property type="term" value="P:system development"/>
    <property type="evidence" value="ECO:0007669"/>
    <property type="project" value="UniProtKB-ARBA"/>
</dbReference>
<evidence type="ECO:0000256" key="5">
    <source>
        <dbReference type="ARBA" id="ARBA00023123"/>
    </source>
</evidence>
<name>A0AAD5L5H5_9CRUS</name>
<proteinExistence type="inferred from homology"/>
<dbReference type="Pfam" id="PF00018">
    <property type="entry name" value="SH3_1"/>
    <property type="match status" value="1"/>
</dbReference>
<dbReference type="PRINTS" id="PR00193">
    <property type="entry name" value="MYOSINHEAVY"/>
</dbReference>
<dbReference type="GO" id="GO:0051015">
    <property type="term" value="F:actin filament binding"/>
    <property type="evidence" value="ECO:0007669"/>
    <property type="project" value="TreeGrafter"/>
</dbReference>
<keyword evidence="2" id="KW-0728">SH3 domain</keyword>
<keyword evidence="13" id="KW-1185">Reference proteome</keyword>
<dbReference type="GO" id="GO:0006897">
    <property type="term" value="P:endocytosis"/>
    <property type="evidence" value="ECO:0007669"/>
    <property type="project" value="TreeGrafter"/>
</dbReference>
<dbReference type="PROSITE" id="PS51757">
    <property type="entry name" value="TH1"/>
    <property type="match status" value="1"/>
</dbReference>
<comment type="similarity">
    <text evidence="1 8">Belongs to the TRAFAC class myosin-kinesin ATPase superfamily. Myosin family.</text>
</comment>
<dbReference type="FunFam" id="1.10.10.820:FF:000001">
    <property type="entry name" value="Myosin heavy chain"/>
    <property type="match status" value="1"/>
</dbReference>
<dbReference type="SUPFAM" id="SSF50044">
    <property type="entry name" value="SH3-domain"/>
    <property type="match status" value="1"/>
</dbReference>
<dbReference type="Gene3D" id="3.40.850.10">
    <property type="entry name" value="Kinesin motor domain"/>
    <property type="match status" value="2"/>
</dbReference>
<dbReference type="Gene3D" id="1.20.120.720">
    <property type="entry name" value="Myosin VI head, motor domain, U50 subdomain"/>
    <property type="match status" value="1"/>
</dbReference>
<feature type="region of interest" description="Actin-binding" evidence="8">
    <location>
        <begin position="623"/>
        <end position="645"/>
    </location>
</feature>
<protein>
    <submittedName>
        <fullName evidence="12">Uncharacterized protein</fullName>
    </submittedName>
</protein>
<dbReference type="PANTHER" id="PTHR13140:SF729">
    <property type="entry name" value="UNCONVENTIONAL MYOSIN-IE"/>
    <property type="match status" value="1"/>
</dbReference>
<dbReference type="GO" id="GO:0016459">
    <property type="term" value="C:myosin complex"/>
    <property type="evidence" value="ECO:0007669"/>
    <property type="project" value="UniProtKB-KW"/>
</dbReference>
<dbReference type="InterPro" id="IPR036072">
    <property type="entry name" value="MYSc_Myo1"/>
</dbReference>
<feature type="compositionally biased region" description="Pro residues" evidence="9">
    <location>
        <begin position="1089"/>
        <end position="1100"/>
    </location>
</feature>
<dbReference type="GO" id="GO:0005737">
    <property type="term" value="C:cytoplasm"/>
    <property type="evidence" value="ECO:0007669"/>
    <property type="project" value="TreeGrafter"/>
</dbReference>
<dbReference type="FunFam" id="3.40.850.10:FF:000101">
    <property type="entry name" value="Slow myosin heavy chain 2"/>
    <property type="match status" value="1"/>
</dbReference>
<dbReference type="PANTHER" id="PTHR13140">
    <property type="entry name" value="MYOSIN"/>
    <property type="match status" value="1"/>
</dbReference>
<dbReference type="GO" id="GO:0060972">
    <property type="term" value="P:left/right pattern formation"/>
    <property type="evidence" value="ECO:0007669"/>
    <property type="project" value="UniProtKB-ARBA"/>
</dbReference>
<dbReference type="Gene3D" id="1.20.5.4820">
    <property type="match status" value="1"/>
</dbReference>
<dbReference type="EMBL" id="WJBH02000007">
    <property type="protein sequence ID" value="KAI9555635.1"/>
    <property type="molecule type" value="Genomic_DNA"/>
</dbReference>
<evidence type="ECO:0000256" key="8">
    <source>
        <dbReference type="PROSITE-ProRule" id="PRU00782"/>
    </source>
</evidence>
<dbReference type="Pfam" id="PF00063">
    <property type="entry name" value="Myosin_head"/>
    <property type="match status" value="1"/>
</dbReference>
<dbReference type="Pfam" id="PF06017">
    <property type="entry name" value="Myosin_TH1"/>
    <property type="match status" value="1"/>
</dbReference>
<dbReference type="FunFam" id="1.20.58.530:FF:000007">
    <property type="entry name" value="Myosin IE"/>
    <property type="match status" value="1"/>
</dbReference>
<dbReference type="InterPro" id="IPR001609">
    <property type="entry name" value="Myosin_head_motor_dom-like"/>
</dbReference>
<evidence type="ECO:0000256" key="6">
    <source>
        <dbReference type="ARBA" id="ARBA00023175"/>
    </source>
</evidence>
<feature type="domain" description="Myosin motor" evidence="10">
    <location>
        <begin position="110"/>
        <end position="746"/>
    </location>
</feature>
<gene>
    <name evidence="12" type="ORF">GHT06_018150</name>
</gene>
<dbReference type="GO" id="GO:0005524">
    <property type="term" value="F:ATP binding"/>
    <property type="evidence" value="ECO:0007669"/>
    <property type="project" value="UniProtKB-UniRule"/>
</dbReference>
<dbReference type="GO" id="GO:0007015">
    <property type="term" value="P:actin filament organization"/>
    <property type="evidence" value="ECO:0007669"/>
    <property type="project" value="TreeGrafter"/>
</dbReference>
<reference evidence="12 13" key="1">
    <citation type="submission" date="2022-05" db="EMBL/GenBank/DDBJ databases">
        <title>A multi-omics perspective on studying reproductive biology in Daphnia sinensis.</title>
        <authorList>
            <person name="Jia J."/>
        </authorList>
    </citation>
    <scope>NUCLEOTIDE SEQUENCE [LARGE SCALE GENOMIC DNA]</scope>
    <source>
        <strain evidence="12 13">WSL</strain>
    </source>
</reference>
<keyword evidence="4 8" id="KW-0067">ATP-binding</keyword>
<keyword evidence="5 8" id="KW-0518">Myosin</keyword>
<keyword evidence="6 8" id="KW-0505">Motor protein</keyword>
<sequence length="1357" mass="153374">MLRRTGKSKPASELESGPSWGVHHHQPMPLSPTRPATLPRMRGKKSRAPAIPPPEQNYGLAKVGRSAITTGMATFHHPRRKFHIPCKGRLILPTDEDEVYHWQSHNVKTAGVDDMVLLSRVTEDEIVSNLRKRYLDDQIFTYIGPVLVSVNPFKTMPYFTDKEIELYQGAASYENQPHTYALADNMYRNMLIDAENQCVIISGESGAGKTVAAKYIMNYIARVSGGGDRVRHLKDVILESNPLLEAFGNAKSVRNNNSSRFGKYVEIQFSTGGQPVGGKISNFLLEKSRVVMRSRQERSFHIFYQLCAGADSRMEEQLGLATPENYAYLSQSGTYTVEGTNDIQEFQETMKAMSVVGLSAQEQQNILQLVSAILHLGNISFAEDRSNFASVHDDRYLDFPAFLLEIDAVALKSKLTGRIFESHREKVNMTLNVEQACYSRDALAKGLYSRMFDFLVQFCINFVNEKLQQIFIELTLKAEQEEYVQEGIKWTPIDYFNNQIVCELIEGRRPPGVLAILDDVCATLHAVSEGADNDLKQKLCSGVGSHQHFESWKSGFTIHHYAGKVSYEVEGFCDRNRDIFFNDLIELMQNSKNSFVRGLFPEVLSANSKTRPTTAGSKIKSQANQLVEALMKCTPHYIRCIKPNETKRPHDWEEARVKHQVEYLGLKENIRVRRAGFAYRRPFEKFLKRYAIISKQTWPAWRGDPRAGIKIIMEAVNMDPAEFQLGKSKVFIKTPESLFLLEEMRERRYDHYARVIQKAFCRYFARRQRQKQREQAAEIVFGKKERRRFSLNRGFAGDYIGLDNQPALRSLVGKREKIEFAETILKYDRRFQATKRDLILTGKTIFLIGREKVKKGPKKGQIIEVVKRRIPIDTIRQISTSTKQDDFLVFHVNNEYDTLIRSIFKTELLSTLNRKLKENFNRVLTMNFTDNMEVSIKKEGWSGGGFRMVKVIAGNGEEPILKVSGKTLLVSIGPGLPNTMRPSLRLEPDHETLEAARRVVTVVNSKTKGINNNNHIPRHQPSNRSHAQGRAPNSVNQIRPTRNAPPAPSNPAPNVAKGNPNPTARNVYCYVEPPGGLKKNPSFNRASRAPPPPSHPPPANQPVVRPSVPNSQGGFRLPNPGAFRLPTITPGQQQRQQHPQTGHPRNSGASSTVTSQASGGGGYTEPQRQQDFMRTPDPGVSGVKRASLRKSQELKQMQPAPRAPAKPRIEPKPPALAKARALYVYQAQDTDELSMDVGDIIEIISEVGGKEKDSDSEFVSFPDFQRKFIQNGAVVIDYLKEAIYISCVFSALFDRLRKIGPMRLTSARMAGYSLFIAFEAVEPFWKNEQVQATQLRELDRRKLYGAYRESNGFGTCP</sequence>
<evidence type="ECO:0000259" key="10">
    <source>
        <dbReference type="PROSITE" id="PS51456"/>
    </source>
</evidence>
<evidence type="ECO:0000256" key="7">
    <source>
        <dbReference type="ARBA" id="ARBA00023203"/>
    </source>
</evidence>
<evidence type="ECO:0000259" key="11">
    <source>
        <dbReference type="PROSITE" id="PS51757"/>
    </source>
</evidence>
<dbReference type="InterPro" id="IPR010926">
    <property type="entry name" value="Myosin_TH1"/>
</dbReference>
<organism evidence="12 13">
    <name type="scientific">Daphnia sinensis</name>
    <dbReference type="NCBI Taxonomy" id="1820382"/>
    <lineage>
        <taxon>Eukaryota</taxon>
        <taxon>Metazoa</taxon>
        <taxon>Ecdysozoa</taxon>
        <taxon>Arthropoda</taxon>
        <taxon>Crustacea</taxon>
        <taxon>Branchiopoda</taxon>
        <taxon>Diplostraca</taxon>
        <taxon>Cladocera</taxon>
        <taxon>Anomopoda</taxon>
        <taxon>Daphniidae</taxon>
        <taxon>Daphnia</taxon>
        <taxon>Daphnia similis group</taxon>
    </lineage>
</organism>